<reference evidence="4" key="1">
    <citation type="journal article" date="2019" name="Int. J. Syst. Evol. Microbiol.">
        <title>The Global Catalogue of Microorganisms (GCM) 10K type strain sequencing project: providing services to taxonomists for standard genome sequencing and annotation.</title>
        <authorList>
            <consortium name="The Broad Institute Genomics Platform"/>
            <consortium name="The Broad Institute Genome Sequencing Center for Infectious Disease"/>
            <person name="Wu L."/>
            <person name="Ma J."/>
        </authorList>
    </citation>
    <scope>NUCLEOTIDE SEQUENCE [LARGE SCALE GENOMIC DNA]</scope>
    <source>
        <strain evidence="4">CGMCC 1.18575</strain>
    </source>
</reference>
<evidence type="ECO:0000259" key="1">
    <source>
        <dbReference type="Pfam" id="PF00534"/>
    </source>
</evidence>
<dbReference type="CDD" id="cd03812">
    <property type="entry name" value="GT4_CapH-like"/>
    <property type="match status" value="1"/>
</dbReference>
<protein>
    <submittedName>
        <fullName evidence="3">Glycosyltransferase family 1 protein</fullName>
    </submittedName>
</protein>
<keyword evidence="4" id="KW-1185">Reference proteome</keyword>
<organism evidence="3 4">
    <name type="scientific">Cohnella soli</name>
    <dbReference type="NCBI Taxonomy" id="425005"/>
    <lineage>
        <taxon>Bacteria</taxon>
        <taxon>Bacillati</taxon>
        <taxon>Bacillota</taxon>
        <taxon>Bacilli</taxon>
        <taxon>Bacillales</taxon>
        <taxon>Paenibacillaceae</taxon>
        <taxon>Cohnella</taxon>
    </lineage>
</organism>
<evidence type="ECO:0000313" key="4">
    <source>
        <dbReference type="Proteomes" id="UP001596113"/>
    </source>
</evidence>
<dbReference type="Pfam" id="PF13579">
    <property type="entry name" value="Glyco_trans_4_4"/>
    <property type="match status" value="1"/>
</dbReference>
<dbReference type="RefSeq" id="WP_378138876.1">
    <property type="nucleotide sequence ID" value="NZ_JBHSMI010000062.1"/>
</dbReference>
<dbReference type="InterPro" id="IPR050194">
    <property type="entry name" value="Glycosyltransferase_grp1"/>
</dbReference>
<name>A0ABW0I0K3_9BACL</name>
<gene>
    <name evidence="3" type="ORF">ACFPOF_29005</name>
</gene>
<evidence type="ECO:0000313" key="3">
    <source>
        <dbReference type="EMBL" id="MFC5406783.1"/>
    </source>
</evidence>
<sequence>MGSPIRVLHVIVNMNRGGAETLVMNLYRNIDRSQVQFDFLTSKAGVFDEEIRQMGGVVHRIPYITDQGYRAYKKSLLAFFREHRDYHIVHSHMDRMSGLVLHCAQQAGTPVRIAHSHNTRSEGGYAGRLFKWYIGRSLRNAATDRFACSDDAARWLFAGKAAQSVLLQNGIERERFAYDDQARAQVREELGLPDSSFVVGHIGRFLLQKNHAYLLDRFAELCAIRPEVFLLLAGDGPLRSAMEQRVHQLGIASKVKFLGVRGDVHRLLQAFDVLLFPSLHEGLPVTLVEAQGSGLRCLVSDAVSDEADMGLGLVRYFPLGDKKQCLDQLIEAMDRPQPRRIAPDALAAKGYDIKDKASWVQQYYYSRTR</sequence>
<feature type="domain" description="Glycosyl transferase family 1" evidence="1">
    <location>
        <begin position="185"/>
        <end position="303"/>
    </location>
</feature>
<dbReference type="InterPro" id="IPR028098">
    <property type="entry name" value="Glyco_trans_4-like_N"/>
</dbReference>
<feature type="domain" description="Glycosyltransferase subfamily 4-like N-terminal" evidence="2">
    <location>
        <begin position="17"/>
        <end position="158"/>
    </location>
</feature>
<evidence type="ECO:0000259" key="2">
    <source>
        <dbReference type="Pfam" id="PF13579"/>
    </source>
</evidence>
<dbReference type="SUPFAM" id="SSF53756">
    <property type="entry name" value="UDP-Glycosyltransferase/glycogen phosphorylase"/>
    <property type="match status" value="1"/>
</dbReference>
<dbReference type="InterPro" id="IPR001296">
    <property type="entry name" value="Glyco_trans_1"/>
</dbReference>
<dbReference type="Pfam" id="PF00534">
    <property type="entry name" value="Glycos_transf_1"/>
    <property type="match status" value="1"/>
</dbReference>
<comment type="caution">
    <text evidence="3">The sequence shown here is derived from an EMBL/GenBank/DDBJ whole genome shotgun (WGS) entry which is preliminary data.</text>
</comment>
<dbReference type="EMBL" id="JBHSMI010000062">
    <property type="protein sequence ID" value="MFC5406783.1"/>
    <property type="molecule type" value="Genomic_DNA"/>
</dbReference>
<proteinExistence type="predicted"/>
<accession>A0ABW0I0K3</accession>
<dbReference type="PANTHER" id="PTHR45947:SF14">
    <property type="entry name" value="SLL1723 PROTEIN"/>
    <property type="match status" value="1"/>
</dbReference>
<dbReference type="Proteomes" id="UP001596113">
    <property type="component" value="Unassembled WGS sequence"/>
</dbReference>
<dbReference type="PANTHER" id="PTHR45947">
    <property type="entry name" value="SULFOQUINOVOSYL TRANSFERASE SQD2"/>
    <property type="match status" value="1"/>
</dbReference>
<dbReference type="Gene3D" id="3.40.50.2000">
    <property type="entry name" value="Glycogen Phosphorylase B"/>
    <property type="match status" value="2"/>
</dbReference>